<dbReference type="Proteomes" id="UP000283210">
    <property type="component" value="Chromosome 8"/>
</dbReference>
<evidence type="ECO:0000313" key="5">
    <source>
        <dbReference type="Proteomes" id="UP000283210"/>
    </source>
</evidence>
<reference evidence="4 5" key="1">
    <citation type="submission" date="2018-11" db="EMBL/GenBank/DDBJ databases">
        <authorList>
            <person name="Lopez-Roques C."/>
            <person name="Donnadieu C."/>
            <person name="Bouchez O."/>
            <person name="Klopp C."/>
            <person name="Cabau C."/>
            <person name="Zahm M."/>
        </authorList>
    </citation>
    <scope>NUCLEOTIDE SEQUENCE [LARGE SCALE GENOMIC DNA]</scope>
    <source>
        <strain evidence="4">RS831</strain>
        <tissue evidence="4">Whole body</tissue>
    </source>
</reference>
<keyword evidence="2" id="KW-1133">Transmembrane helix</keyword>
<proteinExistence type="predicted"/>
<feature type="compositionally biased region" description="Polar residues" evidence="1">
    <location>
        <begin position="295"/>
        <end position="304"/>
    </location>
</feature>
<accession>A0A437D3L4</accession>
<dbReference type="OrthoDB" id="8904896at2759"/>
<gene>
    <name evidence="4" type="ORF">OJAV_G00079860</name>
</gene>
<evidence type="ECO:0000256" key="1">
    <source>
        <dbReference type="SAM" id="MobiDB-lite"/>
    </source>
</evidence>
<feature type="region of interest" description="Disordered" evidence="1">
    <location>
        <begin position="174"/>
        <end position="304"/>
    </location>
</feature>
<keyword evidence="3" id="KW-0732">Signal</keyword>
<reference evidence="4 5" key="2">
    <citation type="submission" date="2019-01" db="EMBL/GenBank/DDBJ databases">
        <title>A chromosome length genome reference of the Java medaka (oryzias javanicus).</title>
        <authorList>
            <person name="Herpin A."/>
            <person name="Takehana Y."/>
            <person name="Naruse K."/>
            <person name="Ansai S."/>
            <person name="Kawaguchi M."/>
        </authorList>
    </citation>
    <scope>NUCLEOTIDE SEQUENCE [LARGE SCALE GENOMIC DNA]</scope>
    <source>
        <strain evidence="4">RS831</strain>
        <tissue evidence="4">Whole body</tissue>
    </source>
</reference>
<evidence type="ECO:0000256" key="3">
    <source>
        <dbReference type="SAM" id="SignalP"/>
    </source>
</evidence>
<feature type="compositionally biased region" description="Basic and acidic residues" evidence="1">
    <location>
        <begin position="258"/>
        <end position="277"/>
    </location>
</feature>
<evidence type="ECO:0000256" key="2">
    <source>
        <dbReference type="SAM" id="Phobius"/>
    </source>
</evidence>
<keyword evidence="2" id="KW-0812">Transmembrane</keyword>
<feature type="compositionally biased region" description="Basic and acidic residues" evidence="1">
    <location>
        <begin position="207"/>
        <end position="229"/>
    </location>
</feature>
<organism evidence="4 5">
    <name type="scientific">Oryzias javanicus</name>
    <name type="common">Javanese ricefish</name>
    <name type="synonym">Aplocheilus javanicus</name>
    <dbReference type="NCBI Taxonomy" id="123683"/>
    <lineage>
        <taxon>Eukaryota</taxon>
        <taxon>Metazoa</taxon>
        <taxon>Chordata</taxon>
        <taxon>Craniata</taxon>
        <taxon>Vertebrata</taxon>
        <taxon>Euteleostomi</taxon>
        <taxon>Actinopterygii</taxon>
        <taxon>Neopterygii</taxon>
        <taxon>Teleostei</taxon>
        <taxon>Neoteleostei</taxon>
        <taxon>Acanthomorphata</taxon>
        <taxon>Ovalentaria</taxon>
        <taxon>Atherinomorphae</taxon>
        <taxon>Beloniformes</taxon>
        <taxon>Adrianichthyidae</taxon>
        <taxon>Oryziinae</taxon>
        <taxon>Oryzias</taxon>
    </lineage>
</organism>
<feature type="chain" id="PRO_5019019636" evidence="3">
    <location>
        <begin position="31"/>
        <end position="304"/>
    </location>
</feature>
<dbReference type="AlphaFoldDB" id="A0A437D3L4"/>
<sequence>MGYRVTRFGKMRIKWVFLAFLSMFLKTVWAEETFQNISCCEIKNNQRFEFEHGCPNATEIGISNENETMMAYAVLNKSPSDKSAQGIKISRDSVTFDNCQGHFTIRCILKTEKGFIKEMSKRVQFIAQCSGDENERFGVKETRIWAPSISICIIICLCAVLVLFLWKRKHKTQSETSENSTELEAELEHVCSDDGPPQHESPNGFRNRGEDPGGTHDFDRTDTHSEGVRDCPAPDQEAEDGRTEGQPLLSDPGAAGQDCERMGEAEDLTRSVNERSFDPVQSQSKQAGDPDLKATWSQLTLKEN</sequence>
<dbReference type="EMBL" id="CM012444">
    <property type="protein sequence ID" value="RVE69625.1"/>
    <property type="molecule type" value="Genomic_DNA"/>
</dbReference>
<protein>
    <submittedName>
        <fullName evidence="4">Uncharacterized protein</fullName>
    </submittedName>
</protein>
<keyword evidence="2" id="KW-0472">Membrane</keyword>
<evidence type="ECO:0000313" key="4">
    <source>
        <dbReference type="EMBL" id="RVE69625.1"/>
    </source>
</evidence>
<keyword evidence="5" id="KW-1185">Reference proteome</keyword>
<feature type="transmembrane region" description="Helical" evidence="2">
    <location>
        <begin position="144"/>
        <end position="166"/>
    </location>
</feature>
<feature type="signal peptide" evidence="3">
    <location>
        <begin position="1"/>
        <end position="30"/>
    </location>
</feature>
<name>A0A437D3L4_ORYJA</name>